<evidence type="ECO:0000313" key="2">
    <source>
        <dbReference type="Proteomes" id="UP000076871"/>
    </source>
</evidence>
<proteinExistence type="predicted"/>
<dbReference type="RefSeq" id="XP_040770483.1">
    <property type="nucleotide sequence ID" value="XM_040901669.1"/>
</dbReference>
<evidence type="ECO:0000313" key="1">
    <source>
        <dbReference type="EMBL" id="KZT12973.1"/>
    </source>
</evidence>
<dbReference type="Proteomes" id="UP000076871">
    <property type="component" value="Unassembled WGS sequence"/>
</dbReference>
<keyword evidence="2" id="KW-1185">Reference proteome</keyword>
<organism evidence="1 2">
    <name type="scientific">Laetiporus sulphureus 93-53</name>
    <dbReference type="NCBI Taxonomy" id="1314785"/>
    <lineage>
        <taxon>Eukaryota</taxon>
        <taxon>Fungi</taxon>
        <taxon>Dikarya</taxon>
        <taxon>Basidiomycota</taxon>
        <taxon>Agaricomycotina</taxon>
        <taxon>Agaricomycetes</taxon>
        <taxon>Polyporales</taxon>
        <taxon>Laetiporus</taxon>
    </lineage>
</organism>
<gene>
    <name evidence="1" type="ORF">LAESUDRAFT_23341</name>
</gene>
<accession>A0A165IEQ2</accession>
<protein>
    <submittedName>
        <fullName evidence="1">Uncharacterized protein</fullName>
    </submittedName>
</protein>
<sequence length="95" mass="10551">MSDGLDDNFTQSPLSSIGCPSHLSALGPYPVYPPYGCKLDGSFHSVFTPLWFECYAFLTSGCGSSWNYREIHRPCVSLSEHAIRSQPSFASFETY</sequence>
<reference evidence="1 2" key="1">
    <citation type="journal article" date="2016" name="Mol. Biol. Evol.">
        <title>Comparative Genomics of Early-Diverging Mushroom-Forming Fungi Provides Insights into the Origins of Lignocellulose Decay Capabilities.</title>
        <authorList>
            <person name="Nagy L.G."/>
            <person name="Riley R."/>
            <person name="Tritt A."/>
            <person name="Adam C."/>
            <person name="Daum C."/>
            <person name="Floudas D."/>
            <person name="Sun H."/>
            <person name="Yadav J.S."/>
            <person name="Pangilinan J."/>
            <person name="Larsson K.H."/>
            <person name="Matsuura K."/>
            <person name="Barry K."/>
            <person name="Labutti K."/>
            <person name="Kuo R."/>
            <person name="Ohm R.A."/>
            <person name="Bhattacharya S.S."/>
            <person name="Shirouzu T."/>
            <person name="Yoshinaga Y."/>
            <person name="Martin F.M."/>
            <person name="Grigoriev I.V."/>
            <person name="Hibbett D.S."/>
        </authorList>
    </citation>
    <scope>NUCLEOTIDE SEQUENCE [LARGE SCALE GENOMIC DNA]</scope>
    <source>
        <strain evidence="1 2">93-53</strain>
    </source>
</reference>
<dbReference type="EMBL" id="KV427605">
    <property type="protein sequence ID" value="KZT12973.1"/>
    <property type="molecule type" value="Genomic_DNA"/>
</dbReference>
<name>A0A165IEQ2_9APHY</name>
<dbReference type="AlphaFoldDB" id="A0A165IEQ2"/>
<dbReference type="GeneID" id="63818701"/>
<dbReference type="InParanoid" id="A0A165IEQ2"/>